<name>A0A0F9FI12_9ZZZZ</name>
<dbReference type="Pfam" id="PF10096">
    <property type="entry name" value="DUF2334"/>
    <property type="match status" value="1"/>
</dbReference>
<dbReference type="EMBL" id="LAZR01021230">
    <property type="protein sequence ID" value="KKL86044.1"/>
    <property type="molecule type" value="Genomic_DNA"/>
</dbReference>
<protein>
    <recommendedName>
        <fullName evidence="2">NodB homology domain-containing protein</fullName>
    </recommendedName>
</protein>
<accession>A0A0F9FI12</accession>
<gene>
    <name evidence="1" type="ORF">LCGC14_1948650</name>
</gene>
<sequence>MNNKFSLSLDDFSAHPRAGLNFESIYWCDKLIERFPDVRINLFVPAAYARLNEQKHHLTNFPEWVQRVKELSSKNYRICPHGLFHRRFITDFEFHKKSASNNDEFQFLDTEQAKTIIYKMLAEFENAGLKYSKVFRPPGWKISLSSAKVLTSMGFIIAGDDKYYKLLKNLVINLKWVSVNWHLTPETNIIGDLICAGHTSNWTHNFFNEASYDLVCKVLDSKQYEFKFLEEMV</sequence>
<dbReference type="InterPro" id="IPR018763">
    <property type="entry name" value="DUF2334"/>
</dbReference>
<organism evidence="1">
    <name type="scientific">marine sediment metagenome</name>
    <dbReference type="NCBI Taxonomy" id="412755"/>
    <lineage>
        <taxon>unclassified sequences</taxon>
        <taxon>metagenomes</taxon>
        <taxon>ecological metagenomes</taxon>
    </lineage>
</organism>
<dbReference type="SUPFAM" id="SSF88713">
    <property type="entry name" value="Glycoside hydrolase/deacetylase"/>
    <property type="match status" value="1"/>
</dbReference>
<dbReference type="AlphaFoldDB" id="A0A0F9FI12"/>
<comment type="caution">
    <text evidence="1">The sequence shown here is derived from an EMBL/GenBank/DDBJ whole genome shotgun (WGS) entry which is preliminary data.</text>
</comment>
<evidence type="ECO:0008006" key="2">
    <source>
        <dbReference type="Google" id="ProtNLM"/>
    </source>
</evidence>
<dbReference type="Gene3D" id="3.20.20.370">
    <property type="entry name" value="Glycoside hydrolase/deacetylase"/>
    <property type="match status" value="1"/>
</dbReference>
<dbReference type="GO" id="GO:0005975">
    <property type="term" value="P:carbohydrate metabolic process"/>
    <property type="evidence" value="ECO:0007669"/>
    <property type="project" value="InterPro"/>
</dbReference>
<dbReference type="InterPro" id="IPR011330">
    <property type="entry name" value="Glyco_hydro/deAcase_b/a-brl"/>
</dbReference>
<proteinExistence type="predicted"/>
<reference evidence="1" key="1">
    <citation type="journal article" date="2015" name="Nature">
        <title>Complex archaea that bridge the gap between prokaryotes and eukaryotes.</title>
        <authorList>
            <person name="Spang A."/>
            <person name="Saw J.H."/>
            <person name="Jorgensen S.L."/>
            <person name="Zaremba-Niedzwiedzka K."/>
            <person name="Martijn J."/>
            <person name="Lind A.E."/>
            <person name="van Eijk R."/>
            <person name="Schleper C."/>
            <person name="Guy L."/>
            <person name="Ettema T.J."/>
        </authorList>
    </citation>
    <scope>NUCLEOTIDE SEQUENCE</scope>
</reference>
<evidence type="ECO:0000313" key="1">
    <source>
        <dbReference type="EMBL" id="KKL86044.1"/>
    </source>
</evidence>